<evidence type="ECO:0000256" key="2">
    <source>
        <dbReference type="ARBA" id="ARBA00009046"/>
    </source>
</evidence>
<evidence type="ECO:0000256" key="9">
    <source>
        <dbReference type="ARBA" id="ARBA00023118"/>
    </source>
</evidence>
<evidence type="ECO:0000256" key="8">
    <source>
        <dbReference type="ARBA" id="ARBA00022840"/>
    </source>
</evidence>
<keyword evidence="12" id="KW-0255">Endonuclease</keyword>
<dbReference type="InterPro" id="IPR011545">
    <property type="entry name" value="DEAD/DEAH_box_helicase_dom"/>
</dbReference>
<evidence type="ECO:0000256" key="6">
    <source>
        <dbReference type="ARBA" id="ARBA00022801"/>
    </source>
</evidence>
<evidence type="ECO:0000256" key="4">
    <source>
        <dbReference type="ARBA" id="ARBA00022723"/>
    </source>
</evidence>
<sequence length="933" mass="104927">MMKLSKKTTSMWSKKRIGIDGTPLWLPLITHLTDTKNVISWLYENWLSDGQRQILKRSTPYGTYSHSEQDIEKLISFVGFFHDIGKATPAFQKKTVSSRDEYIDKNIMERLMESGFSEINKKELSNSRDSPHGTAGEALLEYWEVPVSVGAIIGGHHGLPLSETPSGQISRYTDNYFQSETHPEIAASWKQTQREILDYGLELVGYSSVKEIPDVSQPQAVILEGLLIMADWLASSERLTNASEKELFPLVSLDTSYDEIDTDSRFDRAIGNWNLSDKWIPQKISSQDNPYKSRWGFEARPVQTAVTHAIAKTDDPGIIIIEAPTGVGKTEIALIAAEQLATIRGEDGVFIGLPTQATANAMFDRVDDWLEKVAKSQDERLSIKLMHGKARFNRHYQKIPDATNVEVPNTKAPSVTVNGWFSGKKSILTKFSVGTIDNLLLMGLKQKHLFLKHLGLSGKIVIIDEAHAIDIFMSQYLHVVISWLGAYHVPIVVLSATLPNENRNSLIEAYLKGKYGSSHPKGFKAPDRWQSTEAYPLLSILDGKELRQVTKFEGHSDQKPYTLQIQKINPTDEKLIQMVLTQISEGGIAGIIVNTVKRAQALARLIPKGVDMMIVHAAFLSPAREAQEEKLQRTTGKNAHRPKKMIVIGTQVLEQSLDIDFDILYTDIAPMDLIIQRAGRLHRHHIKRPKALQTPQVFIMGINGPGDYGKANELIYQRYLLMKTDYFLGDKINIPQDVSKLVQAVYSKTNDNEISGMIGINESLTGFKTYLKTEAAKAEAYQVTPPDYFGDLHGWLNQAQNDVDKNEQLAKAAVRDIKQTVEVIMIQHTNKGDFLIPVNPDEQPQSIQTVSSKTIAKQLIRIPSSITPKVNRVIDVLAVQTHRYYPDWRNDVWLKGALVLRLDNNLSASLEGWRLHYSTKFGLSYSKEGDYEN</sequence>
<accession>A0A844EKQ0</accession>
<keyword evidence="5" id="KW-0547">Nucleotide-binding</keyword>
<evidence type="ECO:0000313" key="13">
    <source>
        <dbReference type="Proteomes" id="UP000491237"/>
    </source>
</evidence>
<dbReference type="EMBL" id="WKKY01000019">
    <property type="protein sequence ID" value="MSE20084.1"/>
    <property type="molecule type" value="Genomic_DNA"/>
</dbReference>
<name>A0A844EKQ0_9LACO</name>
<dbReference type="Gene3D" id="1.10.3210.30">
    <property type="match status" value="1"/>
</dbReference>
<evidence type="ECO:0000259" key="11">
    <source>
        <dbReference type="PROSITE" id="PS51643"/>
    </source>
</evidence>
<dbReference type="PANTHER" id="PTHR47963">
    <property type="entry name" value="DEAD-BOX ATP-DEPENDENT RNA HELICASE 47, MITOCHONDRIAL"/>
    <property type="match status" value="1"/>
</dbReference>
<proteinExistence type="inferred from homology"/>
<organism evidence="12 13">
    <name type="scientific">Lentilactobacillus parabuchneri</name>
    <dbReference type="NCBI Taxonomy" id="152331"/>
    <lineage>
        <taxon>Bacteria</taxon>
        <taxon>Bacillati</taxon>
        <taxon>Bacillota</taxon>
        <taxon>Bacilli</taxon>
        <taxon>Lactobacillales</taxon>
        <taxon>Lactobacillaceae</taxon>
        <taxon>Lentilactobacillus</taxon>
    </lineage>
</organism>
<comment type="caution">
    <text evidence="12">The sequence shown here is derived from an EMBL/GenBank/DDBJ whole genome shotgun (WGS) entry which is preliminary data.</text>
</comment>
<evidence type="ECO:0000259" key="10">
    <source>
        <dbReference type="PROSITE" id="PS51192"/>
    </source>
</evidence>
<keyword evidence="4" id="KW-0479">Metal-binding</keyword>
<dbReference type="GO" id="GO:0003723">
    <property type="term" value="F:RNA binding"/>
    <property type="evidence" value="ECO:0007669"/>
    <property type="project" value="TreeGrafter"/>
</dbReference>
<dbReference type="Gene3D" id="3.40.50.300">
    <property type="entry name" value="P-loop containing nucleotide triphosphate hydrolases"/>
    <property type="match status" value="2"/>
</dbReference>
<dbReference type="GO" id="GO:0046872">
    <property type="term" value="F:metal ion binding"/>
    <property type="evidence" value="ECO:0007669"/>
    <property type="project" value="UniProtKB-KW"/>
</dbReference>
<keyword evidence="8" id="KW-0067">ATP-binding</keyword>
<dbReference type="Pfam" id="PF22590">
    <property type="entry name" value="Cas3-like_C_2"/>
    <property type="match status" value="1"/>
</dbReference>
<keyword evidence="9" id="KW-0051">Antiviral defense</keyword>
<keyword evidence="3" id="KW-0540">Nuclease</keyword>
<dbReference type="InterPro" id="IPR054712">
    <property type="entry name" value="Cas3-like_dom"/>
</dbReference>
<dbReference type="NCBIfam" id="TIGR01596">
    <property type="entry name" value="cas3_HD"/>
    <property type="match status" value="1"/>
</dbReference>
<evidence type="ECO:0000313" key="12">
    <source>
        <dbReference type="EMBL" id="MSE20084.1"/>
    </source>
</evidence>
<dbReference type="SMART" id="SM00487">
    <property type="entry name" value="DEXDc"/>
    <property type="match status" value="1"/>
</dbReference>
<dbReference type="Pfam" id="PF00270">
    <property type="entry name" value="DEAD"/>
    <property type="match status" value="1"/>
</dbReference>
<dbReference type="PROSITE" id="PS51192">
    <property type="entry name" value="HELICASE_ATP_BIND_1"/>
    <property type="match status" value="1"/>
</dbReference>
<dbReference type="InterPro" id="IPR038257">
    <property type="entry name" value="CRISPR-assoc_Cas3_HD_sf"/>
</dbReference>
<dbReference type="CDD" id="cd09641">
    <property type="entry name" value="Cas3''_I"/>
    <property type="match status" value="1"/>
</dbReference>
<dbReference type="OrthoDB" id="9810236at2"/>
<dbReference type="InterPro" id="IPR014001">
    <property type="entry name" value="Helicase_ATP-bd"/>
</dbReference>
<evidence type="ECO:0000256" key="3">
    <source>
        <dbReference type="ARBA" id="ARBA00022722"/>
    </source>
</evidence>
<dbReference type="InterPro" id="IPR041372">
    <property type="entry name" value="Cas3_C"/>
</dbReference>
<dbReference type="Proteomes" id="UP000491237">
    <property type="component" value="Unassembled WGS sequence"/>
</dbReference>
<keyword evidence="6" id="KW-0378">Hydrolase</keyword>
<dbReference type="AlphaFoldDB" id="A0A844EKQ0"/>
<dbReference type="InterPro" id="IPR006474">
    <property type="entry name" value="Helicase_Cas3_CRISPR-ass_core"/>
</dbReference>
<evidence type="ECO:0000256" key="5">
    <source>
        <dbReference type="ARBA" id="ARBA00022741"/>
    </source>
</evidence>
<dbReference type="CDD" id="cd17930">
    <property type="entry name" value="DEXHc_cas3"/>
    <property type="match status" value="1"/>
</dbReference>
<dbReference type="Pfam" id="PF18395">
    <property type="entry name" value="Cas3_C"/>
    <property type="match status" value="1"/>
</dbReference>
<dbReference type="GO" id="GO:0051607">
    <property type="term" value="P:defense response to virus"/>
    <property type="evidence" value="ECO:0007669"/>
    <property type="project" value="UniProtKB-KW"/>
</dbReference>
<evidence type="ECO:0000256" key="1">
    <source>
        <dbReference type="ARBA" id="ARBA00006847"/>
    </source>
</evidence>
<comment type="similarity">
    <text evidence="2">In the central section; belongs to the CRISPR-associated helicase Cas3 family.</text>
</comment>
<keyword evidence="7" id="KW-0347">Helicase</keyword>
<feature type="domain" description="Helicase ATP-binding" evidence="10">
    <location>
        <begin position="310"/>
        <end position="516"/>
    </location>
</feature>
<gene>
    <name evidence="12" type="ORF">GKC44_02180</name>
</gene>
<dbReference type="InterPro" id="IPR050547">
    <property type="entry name" value="DEAD_box_RNA_helicases"/>
</dbReference>
<dbReference type="InterPro" id="IPR006483">
    <property type="entry name" value="CRISPR-assoc_Cas3_HD"/>
</dbReference>
<comment type="similarity">
    <text evidence="1">In the N-terminal section; belongs to the CRISPR-associated nuclease Cas3-HD family.</text>
</comment>
<dbReference type="PROSITE" id="PS51643">
    <property type="entry name" value="HD_CAS3"/>
    <property type="match status" value="1"/>
</dbReference>
<dbReference type="GO" id="GO:0005524">
    <property type="term" value="F:ATP binding"/>
    <property type="evidence" value="ECO:0007669"/>
    <property type="project" value="UniProtKB-KW"/>
</dbReference>
<dbReference type="NCBIfam" id="TIGR01587">
    <property type="entry name" value="cas3_core"/>
    <property type="match status" value="1"/>
</dbReference>
<dbReference type="GO" id="GO:0003724">
    <property type="term" value="F:RNA helicase activity"/>
    <property type="evidence" value="ECO:0007669"/>
    <property type="project" value="TreeGrafter"/>
</dbReference>
<evidence type="ECO:0000256" key="7">
    <source>
        <dbReference type="ARBA" id="ARBA00022806"/>
    </source>
</evidence>
<protein>
    <submittedName>
        <fullName evidence="12">CRISPR-associated helicase/endonuclease Cas3</fullName>
    </submittedName>
</protein>
<dbReference type="Pfam" id="PF18019">
    <property type="entry name" value="Cas3_HD"/>
    <property type="match status" value="1"/>
</dbReference>
<dbReference type="SUPFAM" id="SSF52540">
    <property type="entry name" value="P-loop containing nucleoside triphosphate hydrolases"/>
    <property type="match status" value="1"/>
</dbReference>
<reference evidence="12 13" key="1">
    <citation type="submission" date="2019-11" db="EMBL/GenBank/DDBJ databases">
        <title>Draft Genome Sequence of Plant Growth-Promoting Rhizosphere-Associated Bacteria.</title>
        <authorList>
            <person name="Vasilyev I.Y."/>
            <person name="Radchenko V."/>
            <person name="Ilnitskaya E.V."/>
        </authorList>
    </citation>
    <scope>NUCLEOTIDE SEQUENCE [LARGE SCALE GENOMIC DNA]</scope>
    <source>
        <strain evidence="12 13">VRA_07sq_f</strain>
    </source>
</reference>
<dbReference type="GO" id="GO:0016787">
    <property type="term" value="F:hydrolase activity"/>
    <property type="evidence" value="ECO:0007669"/>
    <property type="project" value="UniProtKB-KW"/>
</dbReference>
<dbReference type="GO" id="GO:0004519">
    <property type="term" value="F:endonuclease activity"/>
    <property type="evidence" value="ECO:0007669"/>
    <property type="project" value="UniProtKB-KW"/>
</dbReference>
<dbReference type="PANTHER" id="PTHR47963:SF9">
    <property type="entry name" value="CRISPR-ASSOCIATED ENDONUCLEASE_HELICASE CAS3"/>
    <property type="match status" value="1"/>
</dbReference>
<dbReference type="InterPro" id="IPR027417">
    <property type="entry name" value="P-loop_NTPase"/>
</dbReference>
<feature type="domain" description="HD Cas3-type" evidence="11">
    <location>
        <begin position="21"/>
        <end position="233"/>
    </location>
</feature>